<feature type="coiled-coil region" evidence="2">
    <location>
        <begin position="258"/>
        <end position="292"/>
    </location>
</feature>
<dbReference type="Proteomes" id="UP000052946">
    <property type="component" value="Unassembled WGS sequence"/>
</dbReference>
<feature type="chain" id="PRO_5038958965" evidence="3">
    <location>
        <begin position="27"/>
        <end position="338"/>
    </location>
</feature>
<evidence type="ECO:0000313" key="5">
    <source>
        <dbReference type="Proteomes" id="UP000052946"/>
    </source>
</evidence>
<evidence type="ECO:0000313" key="4">
    <source>
        <dbReference type="EMBL" id="GAQ18686.1"/>
    </source>
</evidence>
<comment type="caution">
    <text evidence="4">The sequence shown here is derived from an EMBL/GenBank/DDBJ whole genome shotgun (WGS) entry which is preliminary data.</text>
</comment>
<dbReference type="InterPro" id="IPR018389">
    <property type="entry name" value="DctP_fam"/>
</dbReference>
<accession>A0A0U9H7P7</accession>
<proteinExistence type="predicted"/>
<dbReference type="AlphaFoldDB" id="A0A0U9H7P7"/>
<dbReference type="RefSeq" id="WP_058950615.1">
    <property type="nucleotide sequence ID" value="NZ_BBXV01000030.1"/>
</dbReference>
<dbReference type="GO" id="GO:0030246">
    <property type="term" value="F:carbohydrate binding"/>
    <property type="evidence" value="ECO:0007669"/>
    <property type="project" value="TreeGrafter"/>
</dbReference>
<organism evidence="4 5">
    <name type="scientific">Oceanobacillus picturae</name>
    <dbReference type="NCBI Taxonomy" id="171693"/>
    <lineage>
        <taxon>Bacteria</taxon>
        <taxon>Bacillati</taxon>
        <taxon>Bacillota</taxon>
        <taxon>Bacilli</taxon>
        <taxon>Bacillales</taxon>
        <taxon>Bacillaceae</taxon>
        <taxon>Oceanobacillus</taxon>
    </lineage>
</organism>
<dbReference type="EMBL" id="BBXV01000030">
    <property type="protein sequence ID" value="GAQ18686.1"/>
    <property type="molecule type" value="Genomic_DNA"/>
</dbReference>
<dbReference type="GO" id="GO:0030288">
    <property type="term" value="C:outer membrane-bounded periplasmic space"/>
    <property type="evidence" value="ECO:0007669"/>
    <property type="project" value="InterPro"/>
</dbReference>
<dbReference type="InterPro" id="IPR004682">
    <property type="entry name" value="TRAP_DctP"/>
</dbReference>
<sequence length="338" mass="37861">MKRERIIGLILLIAAFTLLGACSNTASSQEGEKDVTTLRLGHIQSESHTWHKASVKFAELVEKKTDGKVNVEIYPSSTLGSDRDLIEGTQIGSVDFALVAGVMSNFYKPYSILELPYLFDDQEHMESFLYGEGGEELQRDMLEETGIRGLEFWARAPRELTTNKRVDTIDDLKGIKIRVPNIEASVEGWGAMGANPTPMNFSEVYSSLQTGVIDAQENPASFTTSAKIHEVQDYLVKTDHVYGYVQMIMSDITYEKLSEEEQKAVEEAALEARNYQNELVAEQDKKALQEMEDAGVEIIEVDKEPFREAVLPVHERLADKYGRDLYDSIIEMSSLGGN</sequence>
<evidence type="ECO:0000256" key="1">
    <source>
        <dbReference type="ARBA" id="ARBA00022729"/>
    </source>
</evidence>
<keyword evidence="4" id="KW-0675">Receptor</keyword>
<feature type="signal peptide" evidence="3">
    <location>
        <begin position="1"/>
        <end position="26"/>
    </location>
</feature>
<dbReference type="Pfam" id="PF03480">
    <property type="entry name" value="DctP"/>
    <property type="match status" value="1"/>
</dbReference>
<dbReference type="NCBIfam" id="TIGR00787">
    <property type="entry name" value="dctP"/>
    <property type="match status" value="1"/>
</dbReference>
<reference evidence="4 5" key="2">
    <citation type="journal article" date="2016" name="Genome Announc.">
        <title>Draft Genome Sequence of Oceanobacillus picturae Heshi-B3, Isolated from Fermented Rice Bran in a Traditional Japanese Seafood Dish.</title>
        <authorList>
            <person name="Akuzawa S."/>
            <person name="Nagaoka J."/>
            <person name="Kanekatsu M."/>
            <person name="Kanesaki Y."/>
            <person name="Suzuki T."/>
        </authorList>
    </citation>
    <scope>NUCLEOTIDE SEQUENCE [LARGE SCALE GENOMIC DNA]</scope>
    <source>
        <strain evidence="4 5">Heshi-B3</strain>
    </source>
</reference>
<name>A0A0U9H7P7_9BACI</name>
<evidence type="ECO:0000256" key="3">
    <source>
        <dbReference type="SAM" id="SignalP"/>
    </source>
</evidence>
<dbReference type="PIRSF" id="PIRSF006470">
    <property type="entry name" value="DctB"/>
    <property type="match status" value="1"/>
</dbReference>
<dbReference type="InterPro" id="IPR038404">
    <property type="entry name" value="TRAP_DctP_sf"/>
</dbReference>
<evidence type="ECO:0000256" key="2">
    <source>
        <dbReference type="SAM" id="Coils"/>
    </source>
</evidence>
<keyword evidence="2" id="KW-0175">Coiled coil</keyword>
<dbReference type="GO" id="GO:0055085">
    <property type="term" value="P:transmembrane transport"/>
    <property type="evidence" value="ECO:0007669"/>
    <property type="project" value="InterPro"/>
</dbReference>
<dbReference type="Gene3D" id="3.40.190.170">
    <property type="entry name" value="Bacterial extracellular solute-binding protein, family 7"/>
    <property type="match status" value="1"/>
</dbReference>
<dbReference type="PANTHER" id="PTHR33376">
    <property type="match status" value="1"/>
</dbReference>
<dbReference type="PANTHER" id="PTHR33376:SF2">
    <property type="entry name" value="DICARBOXYLATE-BINDING PERIPLASMIC PROTEIN"/>
    <property type="match status" value="1"/>
</dbReference>
<dbReference type="CDD" id="cd13603">
    <property type="entry name" value="PBP2_TRAP_Siap_TeaA_like"/>
    <property type="match status" value="1"/>
</dbReference>
<dbReference type="NCBIfam" id="NF037995">
    <property type="entry name" value="TRAP_S1"/>
    <property type="match status" value="1"/>
</dbReference>
<gene>
    <name evidence="4" type="ORF">OPHB3_2627</name>
</gene>
<reference evidence="5" key="1">
    <citation type="submission" date="2015-07" db="EMBL/GenBank/DDBJ databases">
        <title>Draft Genome Sequence of Oceanobacillus picturae Heshi-B3 that Was Isolated from Fermented Rice Bran with Aging Salted Mackerel, Which Was Named Heshiko as Traditional Fermented Seafood in Japan.</title>
        <authorList>
            <person name="Akuzawa S."/>
            <person name="Nakagawa J."/>
            <person name="Kanekatsu T."/>
            <person name="Kanesaki Y."/>
            <person name="Suzuki T."/>
        </authorList>
    </citation>
    <scope>NUCLEOTIDE SEQUENCE [LARGE SCALE GENOMIC DNA]</scope>
    <source>
        <strain evidence="5">Heshi-B3</strain>
    </source>
</reference>
<protein>
    <submittedName>
        <fullName evidence="4">Extracytoplasmic solute receptor protein YiaO</fullName>
    </submittedName>
</protein>
<keyword evidence="1 3" id="KW-0732">Signal</keyword>
<dbReference type="PROSITE" id="PS51257">
    <property type="entry name" value="PROKAR_LIPOPROTEIN"/>
    <property type="match status" value="1"/>
</dbReference>